<accession>A0A1J5SWV1</accession>
<organism evidence="1">
    <name type="scientific">mine drainage metagenome</name>
    <dbReference type="NCBI Taxonomy" id="410659"/>
    <lineage>
        <taxon>unclassified sequences</taxon>
        <taxon>metagenomes</taxon>
        <taxon>ecological metagenomes</taxon>
    </lineage>
</organism>
<dbReference type="EMBL" id="MLJW01000046">
    <property type="protein sequence ID" value="OIR06076.1"/>
    <property type="molecule type" value="Genomic_DNA"/>
</dbReference>
<reference evidence="1" key="1">
    <citation type="submission" date="2016-10" db="EMBL/GenBank/DDBJ databases">
        <title>Sequence of Gallionella enrichment culture.</title>
        <authorList>
            <person name="Poehlein A."/>
            <person name="Muehling M."/>
            <person name="Daniel R."/>
        </authorList>
    </citation>
    <scope>NUCLEOTIDE SEQUENCE</scope>
</reference>
<comment type="caution">
    <text evidence="1">The sequence shown here is derived from an EMBL/GenBank/DDBJ whole genome shotgun (WGS) entry which is preliminary data.</text>
</comment>
<protein>
    <submittedName>
        <fullName evidence="1">Uncharacterized protein</fullName>
    </submittedName>
</protein>
<evidence type="ECO:0000313" key="1">
    <source>
        <dbReference type="EMBL" id="OIR06076.1"/>
    </source>
</evidence>
<name>A0A1J5SWV1_9ZZZZ</name>
<proteinExistence type="predicted"/>
<gene>
    <name evidence="1" type="ORF">GALL_118730</name>
</gene>
<dbReference type="AlphaFoldDB" id="A0A1J5SWV1"/>
<sequence length="137" mass="14940">MSNLSVFFHLNRSSKQKMTWFVLFALLFIQVRVAVGGCLVSGYLPPSQPAEQVMQMKSAGDPCTERGSPDKQSCMMHCEQGSDTLKYSFDLPLFAPAVLPTSVPLFTVADAASIVTPTLVLAASGPPPYLRFLRLLN</sequence>